<feature type="compositionally biased region" description="Acidic residues" evidence="4">
    <location>
        <begin position="568"/>
        <end position="581"/>
    </location>
</feature>
<feature type="region of interest" description="Disordered" evidence="4">
    <location>
        <begin position="1135"/>
        <end position="1161"/>
    </location>
</feature>
<keyword evidence="3" id="KW-0445">Lipid transport</keyword>
<gene>
    <name evidence="7" type="ORF">NSK_004508</name>
</gene>
<evidence type="ECO:0000313" key="7">
    <source>
        <dbReference type="EMBL" id="TFJ84523.1"/>
    </source>
</evidence>
<feature type="region of interest" description="Disordered" evidence="4">
    <location>
        <begin position="1919"/>
        <end position="1968"/>
    </location>
</feature>
<feature type="domain" description="Peroxin/Ferlin" evidence="5">
    <location>
        <begin position="2096"/>
        <end position="2158"/>
    </location>
</feature>
<feature type="compositionally biased region" description="Basic and acidic residues" evidence="4">
    <location>
        <begin position="1383"/>
        <end position="1392"/>
    </location>
</feature>
<dbReference type="InterPro" id="IPR006614">
    <property type="entry name" value="Peroxin/Ferlin"/>
</dbReference>
<dbReference type="GO" id="GO:0006869">
    <property type="term" value="P:lipid transport"/>
    <property type="evidence" value="ECO:0007669"/>
    <property type="project" value="UniProtKB-KW"/>
</dbReference>
<feature type="region of interest" description="Disordered" evidence="4">
    <location>
        <begin position="402"/>
        <end position="431"/>
    </location>
</feature>
<dbReference type="Proteomes" id="UP000355283">
    <property type="component" value="Unassembled WGS sequence"/>
</dbReference>
<feature type="region of interest" description="Disordered" evidence="4">
    <location>
        <begin position="1236"/>
        <end position="1260"/>
    </location>
</feature>
<organism evidence="7 8">
    <name type="scientific">Nannochloropsis salina CCMP1776</name>
    <dbReference type="NCBI Taxonomy" id="1027361"/>
    <lineage>
        <taxon>Eukaryota</taxon>
        <taxon>Sar</taxon>
        <taxon>Stramenopiles</taxon>
        <taxon>Ochrophyta</taxon>
        <taxon>Eustigmatophyceae</taxon>
        <taxon>Eustigmatales</taxon>
        <taxon>Monodopsidaceae</taxon>
        <taxon>Microchloropsis</taxon>
        <taxon>Microchloropsis salina</taxon>
    </lineage>
</organism>
<dbReference type="InterPro" id="IPR026847">
    <property type="entry name" value="VPS13"/>
</dbReference>
<dbReference type="InterPro" id="IPR009543">
    <property type="entry name" value="VPS13_VAB"/>
</dbReference>
<feature type="domain" description="Peroxin/Ferlin" evidence="6">
    <location>
        <begin position="2172"/>
        <end position="2209"/>
    </location>
</feature>
<feature type="compositionally biased region" description="Gly residues" evidence="4">
    <location>
        <begin position="1485"/>
        <end position="1494"/>
    </location>
</feature>
<dbReference type="SMART" id="SM00694">
    <property type="entry name" value="DysFC"/>
    <property type="match status" value="1"/>
</dbReference>
<feature type="compositionally biased region" description="Acidic residues" evidence="4">
    <location>
        <begin position="1367"/>
        <end position="1382"/>
    </location>
</feature>
<evidence type="ECO:0000313" key="8">
    <source>
        <dbReference type="Proteomes" id="UP000355283"/>
    </source>
</evidence>
<keyword evidence="8" id="KW-1185">Reference proteome</keyword>
<proteinExistence type="inferred from homology"/>
<feature type="compositionally biased region" description="Basic residues" evidence="4">
    <location>
        <begin position="492"/>
        <end position="505"/>
    </location>
</feature>
<feature type="compositionally biased region" description="Polar residues" evidence="4">
    <location>
        <begin position="1953"/>
        <end position="1968"/>
    </location>
</feature>
<feature type="compositionally biased region" description="Polar residues" evidence="4">
    <location>
        <begin position="1243"/>
        <end position="1255"/>
    </location>
</feature>
<dbReference type="InterPro" id="IPR010482">
    <property type="entry name" value="TECPR1-like_DysF"/>
</dbReference>
<dbReference type="PANTHER" id="PTHR16166:SF93">
    <property type="entry name" value="INTERMEMBRANE LIPID TRANSFER PROTEIN VPS13"/>
    <property type="match status" value="1"/>
</dbReference>
<protein>
    <recommendedName>
        <fullName evidence="5 6">Peroxin/Ferlin domain-containing protein</fullName>
    </recommendedName>
</protein>
<dbReference type="GO" id="GO:0098588">
    <property type="term" value="C:bounding membrane of organelle"/>
    <property type="evidence" value="ECO:0007669"/>
    <property type="project" value="UniProtKB-ARBA"/>
</dbReference>
<feature type="compositionally biased region" description="Low complexity" evidence="4">
    <location>
        <begin position="1919"/>
        <end position="1931"/>
    </location>
</feature>
<dbReference type="Pfam" id="PF25036">
    <property type="entry name" value="VPS13_VAB"/>
    <property type="match status" value="1"/>
</dbReference>
<dbReference type="GO" id="GO:0005737">
    <property type="term" value="C:cytoplasm"/>
    <property type="evidence" value="ECO:0007669"/>
    <property type="project" value="UniProtKB-ARBA"/>
</dbReference>
<reference evidence="7 8" key="1">
    <citation type="submission" date="2019-01" db="EMBL/GenBank/DDBJ databases">
        <title>Nuclear Genome Assembly of the Microalgal Biofuel strain Nannochloropsis salina CCMP1776.</title>
        <authorList>
            <person name="Hovde B."/>
        </authorList>
    </citation>
    <scope>NUCLEOTIDE SEQUENCE [LARGE SCALE GENOMIC DNA]</scope>
    <source>
        <strain evidence="7 8">CCMP1776</strain>
    </source>
</reference>
<feature type="region of interest" description="Disordered" evidence="4">
    <location>
        <begin position="1048"/>
        <end position="1072"/>
    </location>
</feature>
<name>A0A4D9D3E8_9STRA</name>
<feature type="region of interest" description="Disordered" evidence="4">
    <location>
        <begin position="1362"/>
        <end position="1393"/>
    </location>
</feature>
<comment type="caution">
    <text evidence="7">The sequence shown here is derived from an EMBL/GenBank/DDBJ whole genome shotgun (WGS) entry which is preliminary data.</text>
</comment>
<feature type="region of interest" description="Disordered" evidence="4">
    <location>
        <begin position="931"/>
        <end position="1031"/>
    </location>
</feature>
<dbReference type="SMART" id="SM00693">
    <property type="entry name" value="DysFN"/>
    <property type="match status" value="1"/>
</dbReference>
<evidence type="ECO:0000259" key="6">
    <source>
        <dbReference type="SMART" id="SM00694"/>
    </source>
</evidence>
<sequence length="3889" mass="424278">MARQLLLNTLTSAFGDLVEGLTEENLKVGVWSGEILLKNLRLNQKAIKKLNLPIDVLHGYIGSFRVSIPWARLTSESVSVEIENVVLIAQPADPMKWNPEDLRRSNLAAKRALLEKATETAQAWIVARRNSLAGGNEGDKGGGGKEKTGYFAKLATRIADNLFVFLKNVHLRFEDSVSDPSGALSVGVIIQDFQIQSTTNTWEASFVSREEEKKRALANGQVPAIYKKMMMKGFAVYWNTCSLASLGPLPLDALLKEMGKYEEVTKLPGGRAEGGGEPLTYIIRPVTLSLKLTHNEEGDPRLPLFSAGVELPSLAVGVETEQYAQAMAVKHTFDKAQRMALLLPYRPSKPVKEDPAAWWRYAFFCVRKATTSLDMVNVVEMFRKRRRYLQLFEKTLRHQEAVTQAAAVDPPGARGGKSKAKSAEQSNAAAENAQKILAEAPALTGEEERALDMCEETVPVDALVVWRTLVYSKRRREAKQQLQQQQLAGGGIRRKSSTGMGRRRGTGSESAGRGGKRGIGRTSPAEGTSNESAGARGFGGWVASLWSGGGKGEQGKGRASSDSWSSDGEFEDTMEEMPEEGEEDWRDVQEEGTEWPEEEVQEGDISLNELLAQAEANLPPPPSVQADTELFAVRLQTASTISLYAKRRTPLLELTSSLDLRVHQKGDTFSAAVILPTISLKDSFTPHPLFTHIAQAGTGEGAEDANKDGGDRNRPPIFNLNFSTSPQSTSVEIRTQPLDLVYSRGWLAQVLHLLRPSPEMAEALAAQAVDNIGRATAAVTADVIGKVALRADIEIAAPRIFIPLMETEDRGFLLLDTGHLSVQGGTRPGDASSSEWEVRLSRIQSRLWRRKAEWLLAKAGGKGKGGGVEGQLIEPFEIRVGLAMTGDGAKEEGAADMAVTTSLQPSIRGVFTPACLKSMLAIVTNLGLPEVEEDEDEEGTRKGERDSIPLGEVALQKERVVSRGGVGGVNKLQSTAQSRSPTRSKASLSSTALPPLVRVTNVTKGKEGEGAKRAAPESGSESEDAEDPLRKKMTVQVHIPSVVLELQADPSTSIGSPELGRSLDVEAPTDRTGADRGLSRLFIVAMEEFSLDYLARVFDTDLRVALGALSIENLASAKKGGARRFLAYSSASSSSASSLSHTAPSKDTPGSQGQAAAGTEEENVERALVHFHMATFADREKAPAYPGFDCIIALKFATLDLKCDADSIRLLNPFYAALMRFGEEVPSLPAALPPGLLSPPSVRRTQSVTSNASTHLSKRAQDKASRAAALAAAAAAAAAQQQEGKTMRVTACLKRVSLELLTRSRQPVVMAELGGLTSEVEMGKGEREDEGMVVKVVLQTFEVTDTQPESRTNAIRKLICPKHGVAEEEEEEEETDEEDEPRDEGRKEDGLRVQRAPLLVAEVREDKTLKGYGVDVTLEDFTLNVLVEALMASIDVTLESVNGLLDVLAAGQAPSSPSLPPSAPAHPTATTSDAPFGHLSQLGGSWHGYGGKGPPMGAIGEGTQEEEEEGSMEGDADHTRLSASALQGMTQDGVGDEKEAEPMGLRVMVRLVNPGLILIENARNYDSRAVSLRGTYQILYLVEHEKAVETGGGGSTVTIHVDAQGLEAYVDVVGGGGMGGKKGGKAPVQILTPFAVGVHIKNQSEQEKLLVSETVLNVDRVLMRVAYHDVRLVQGILGGLSEAWARYSQATSQAAAAAASAMAAAPSNALLTDPSGKEKETEEIVGPVWDAEAGGEEYTPVVDLEHDKEKGSSPANTAVMRRAQAQASVNLDAPGPEEEGATLGLTPADEILMATKNTALSRTNLDVAGLEVMFINDYDGRDQPLLEINVEKVHLDLEQCADAYKGQGCVWLQARFFNPAVLFWEPVLEPWELRLDISTEANGIVLEIRTPRVLYLDVTEAFIQTVSRTYSLFLSASVSSSAPPSISTLRSSSDKESDGAEVNSALPLRTISPLPSSPTMGTSPTNIGAAQYSFTNKTGLALKVHSCSSPSPRSPRHVTDDDPTQDGVRVSPDATVALDVKEEGFGGGLSHGLSDIKAGESFSHISKSGSRGPEVTVTFVDTLGEERRPLENLKTDVPGVYVYPLKPVAEIVKAYPRPVVVETWENERSDRLTCTWRTPFCPTDRPRWSDEQGKRERKREEIVLPGPEWEWQDDWHVDMGLGEIGREIDEEGWTYGVEFPGFTLNRIKRTYREMDGVRRRRWIRTRVPLPPAIDDPTRPLSVVWRVALLPDGRTELSLETAVQLVNETDVAFEVLAIVDPARPPYPVDPIPAQGSVCMPLLLAYASKVCIRPLVPKIGERQDTSDLPWSSPFLVDRGAGSVEEVVFCPPDSSASQSTPTCVVVDAAITDAGVKSIFLRPAFVFENLLPCHAWVSISPHENCDHTRLLAPGDTAGVLSVTPHVTQTVKIRLAPYGGQPGEKGGGSIVTCGGYEWSQELELGGPPNKFQNLKPFVLANHLRGEEIGITGWVVRVPRSQVRLHMSMYVRCWIVDRTGLNLGFCEDPSKLGPSHAKVGRARTRASLPPSFGGHPSQGAKGGAKGGGVTSFVPPVARIVDVVVENGSRDGKRQAECGYEVREVDNGNEIYTDRPCLFTNLPPRLRRKTALLTPNDDRGRRQGGSDGRVVSFKVSQAAEVYLLYDVSGRCIEGKTLPAWVKEGGWKKAEDFPLIVINTQRHEEGVIKFQVYRKHVDKLEEVVLGANAAGRKGGEEAWKGRQSRNNNYTVLVVQDPAGAGGGFGGDRAFAESASTVLVPSAAEMQLLQAREEEGEESELGMYLYDPRKVKKVSVCVDEDTGAWSKPLDVEGLVDRGVFDVPGKETSYDLSLTVSVCPGVFGLTKLVMVTPRFMLVNCLDEEVMVRQAGVEDRPPVLLPARGRSPFYWASKQTQRQREMQIMIPGTTGWSYGGVCLERVGGTAVLLPQENDPRRQTPTVMHVEVKLGEGEEECAVVVALWKPRPVDPPLYAVHNYTPYEVHFVQLDVRTSKPRWVLPPGQTTMYGWEYPCLRHVLFLRLFNPRLPEKKLCCEMYLDKVLDGDVIDMGKGNGRIYLKILAQDGTKVLKIVGSKSMLRPPRVASQRELTLRLSLPGLGLSLVGADEEEGRREIAFFFVNGLSVEYLQGTREKEVEVKIKSVQLDNHVRHAMFPVILCPRTASKEGESFIHFSLLAEVDTRSNVVSVPGSEPSSTTTYHTIRYLAFRVLAMDLQLDLRSLLRYLHFAQQLVFLDFDRANAELHPSRFVASLRSFYNFAEPLAWVDTSHTWRSVTNARVYSERIDLHPLSVALSFVQTVADDKRIGFGGNVMEVVKNLASISRAPLQMKSFQVEHVMETPPFFLQIVLAHYKRQALAQILTIAGSLSTLGSPLDLVTSVGTGVKDFFYEPINGLVHSPQEFAKGLKRGTTSLLKGVVSGALNSVAGVGDSLNRNVAMLAADREYTVAREQRRQAATAGGTGLVDGLRDGGDSFVRGFADGISGVFLSPVKEARTGGIGGFLKGVGKGVVGLAVKPLVGVSDAVVSVIQGASQAAQDLEVHVPVRPRRALPRWSVAGQKVLTDYSLSAALVQERLDPGDAYVCHVSLEKEEKDVIFTDKHLSLFNPSRGGVFWKRPWRDIAWCEVTKETREGGREGRKNRGIWLHLYRNDNESKGTLLQIDGEEDVWKVYAQLWRHRDRMGNGSMMKSVGTLQQEGLEQEKEGTGEVVGDGRSPQFVGGGLVDGYVFGSKNDQDLRCRKLRSWDIVARARDRMTKSWTTWPELDDAVWKVINDWTKNHWGPWNFRKCMAVLVVNKGTSGVQLQNMHFRDGSEVHVIESRGFEATSRVLSPEGAVLIFAWSHIPSLVKNANIAVRMETTAFKGEFTDKVGNLEARPGSDVSFVEKTRKSAYVKYVVVVRDRRS</sequence>
<feature type="compositionally biased region" description="Basic and acidic residues" evidence="4">
    <location>
        <begin position="1061"/>
        <end position="1072"/>
    </location>
</feature>
<dbReference type="Pfam" id="PF06398">
    <property type="entry name" value="Pex24p"/>
    <property type="match status" value="1"/>
</dbReference>
<feature type="compositionally biased region" description="Basic and acidic residues" evidence="4">
    <location>
        <begin position="1004"/>
        <end position="1015"/>
    </location>
</feature>
<dbReference type="PANTHER" id="PTHR16166">
    <property type="entry name" value="VACUOLAR PROTEIN SORTING-ASSOCIATED PROTEIN VPS13"/>
    <property type="match status" value="1"/>
</dbReference>
<evidence type="ECO:0000256" key="1">
    <source>
        <dbReference type="ARBA" id="ARBA00006545"/>
    </source>
</evidence>
<dbReference type="OrthoDB" id="207391at2759"/>
<dbReference type="EMBL" id="SDOX01000019">
    <property type="protein sequence ID" value="TFJ84523.1"/>
    <property type="molecule type" value="Genomic_DNA"/>
</dbReference>
<feature type="region of interest" description="Disordered" evidence="4">
    <location>
        <begin position="481"/>
        <end position="581"/>
    </location>
</feature>
<evidence type="ECO:0000256" key="2">
    <source>
        <dbReference type="ARBA" id="ARBA00022448"/>
    </source>
</evidence>
<accession>A0A4D9D3E8</accession>
<dbReference type="GO" id="GO:0006623">
    <property type="term" value="P:protein targeting to vacuole"/>
    <property type="evidence" value="ECO:0007669"/>
    <property type="project" value="TreeGrafter"/>
</dbReference>
<feature type="region of interest" description="Disordered" evidence="4">
    <location>
        <begin position="1453"/>
        <end position="1517"/>
    </location>
</feature>
<evidence type="ECO:0000259" key="5">
    <source>
        <dbReference type="SMART" id="SM00693"/>
    </source>
</evidence>
<dbReference type="InterPro" id="IPR026854">
    <property type="entry name" value="VPS13_N"/>
</dbReference>
<evidence type="ECO:0000256" key="3">
    <source>
        <dbReference type="ARBA" id="ARBA00023055"/>
    </source>
</evidence>
<evidence type="ECO:0000256" key="4">
    <source>
        <dbReference type="SAM" id="MobiDB-lite"/>
    </source>
</evidence>
<dbReference type="Pfam" id="PF12624">
    <property type="entry name" value="VPS13_N"/>
    <property type="match status" value="1"/>
</dbReference>
<keyword evidence="2" id="KW-0813">Transport</keyword>
<feature type="compositionally biased region" description="Acidic residues" evidence="4">
    <location>
        <begin position="1503"/>
        <end position="1514"/>
    </location>
</feature>
<feature type="compositionally biased region" description="Polar residues" evidence="4">
    <location>
        <begin position="971"/>
        <end position="992"/>
    </location>
</feature>
<dbReference type="GO" id="GO:0045053">
    <property type="term" value="P:protein retention in Golgi apparatus"/>
    <property type="evidence" value="ECO:0007669"/>
    <property type="project" value="TreeGrafter"/>
</dbReference>
<feature type="compositionally biased region" description="Low complexity" evidence="4">
    <location>
        <begin position="1465"/>
        <end position="1475"/>
    </location>
</feature>
<feature type="region of interest" description="Disordered" evidence="4">
    <location>
        <begin position="1984"/>
        <end position="2009"/>
    </location>
</feature>
<comment type="similarity">
    <text evidence="1">Belongs to the VPS13 family.</text>
</comment>
<feature type="compositionally biased region" description="Low complexity" evidence="4">
    <location>
        <begin position="1135"/>
        <end position="1145"/>
    </location>
</feature>